<dbReference type="Gene3D" id="3.30.1300.40">
    <property type="match status" value="1"/>
</dbReference>
<evidence type="ECO:0000256" key="1">
    <source>
        <dbReference type="ARBA" id="ARBA00008949"/>
    </source>
</evidence>
<dbReference type="SMR" id="Q9BLY9"/>
<evidence type="ECO:0000256" key="2">
    <source>
        <dbReference type="ARBA" id="ARBA00022991"/>
    </source>
</evidence>
<gene>
    <name evidence="5" type="primary">GFP</name>
</gene>
<dbReference type="EMBL" id="AY015996">
    <property type="protein sequence ID" value="AAG54098.1"/>
    <property type="molecule type" value="mRNA"/>
</dbReference>
<dbReference type="PRINTS" id="PR01229">
    <property type="entry name" value="GFLUORESCENT"/>
</dbReference>
<keyword evidence="2" id="KW-0157">Chromophore</keyword>
<sequence>MSKQILKNTCLQEVMSYKVNLEGIVNNHVFTMEGCGKGNILFGNQLVQIRVTKGAPLPFAFDIVSPAFQYGNRTFTKYPNDISDYFIQSFPAGFMYERTLRYEDGGLVEIRSDINLIEDKFVYRVEYKGSNFPDDGPVMQKTILGIEPSFEAMYMNNGVLVGEVILVYKLNSGKYYSCHMKTLMKSKGVVKEFPSYHFIQHRLEKTYVEDGGFVEQHETAIAQMTSIGKPLGSLHEWV</sequence>
<comment type="similarity">
    <text evidence="1">Belongs to the GFP family.</text>
</comment>
<evidence type="ECO:0000256" key="4">
    <source>
        <dbReference type="ARBA" id="ARBA00023262"/>
    </source>
</evidence>
<dbReference type="SUPFAM" id="SSF54511">
    <property type="entry name" value="GFP-like"/>
    <property type="match status" value="1"/>
</dbReference>
<keyword evidence="3" id="KW-0455">Luminescence</keyword>
<keyword evidence="4" id="KW-0599">Photoprotein</keyword>
<name>Q9BLY9_RENMU</name>
<organism evidence="5">
    <name type="scientific">Renilla muelleri</name>
    <name type="common">Sea pansy</name>
    <dbReference type="NCBI Taxonomy" id="37510"/>
    <lineage>
        <taxon>Eukaryota</taxon>
        <taxon>Metazoa</taxon>
        <taxon>Cnidaria</taxon>
        <taxon>Anthozoa</taxon>
        <taxon>Octocorallia</taxon>
        <taxon>Scleralcyonacea</taxon>
        <taxon>Pennatuloidea</taxon>
        <taxon>Renillidae</taxon>
        <taxon>Renilla</taxon>
    </lineage>
</organism>
<dbReference type="GO" id="GO:0008218">
    <property type="term" value="P:bioluminescence"/>
    <property type="evidence" value="ECO:0007669"/>
    <property type="project" value="UniProtKB-KW"/>
</dbReference>
<dbReference type="AlphaFoldDB" id="Q9BLY9"/>
<dbReference type="Gene3D" id="2.40.155.10">
    <property type="entry name" value="Green fluorescent protein"/>
    <property type="match status" value="1"/>
</dbReference>
<evidence type="ECO:0000313" key="5">
    <source>
        <dbReference type="EMBL" id="AAG54098.1"/>
    </source>
</evidence>
<reference evidence="5" key="1">
    <citation type="submission" date="2000-12" db="EMBL/GenBank/DDBJ databases">
        <title>Luciferases, fluorescent proteins, nucleic acids encoding the luciferases and fluorescent proteins and the use thereof in diagnostics, high throughput screening and novelty items.</title>
        <authorList>
            <person name="Szent-Gyorgyi C.S."/>
            <person name="Bryan B.J."/>
        </authorList>
    </citation>
    <scope>NUCLEOTIDE SEQUENCE</scope>
</reference>
<dbReference type="InterPro" id="IPR009017">
    <property type="entry name" value="GFP"/>
</dbReference>
<dbReference type="InterPro" id="IPR011584">
    <property type="entry name" value="GFP-related"/>
</dbReference>
<proteinExistence type="evidence at transcript level"/>
<accession>Q9BLY9</accession>
<evidence type="ECO:0000256" key="3">
    <source>
        <dbReference type="ARBA" id="ARBA00023223"/>
    </source>
</evidence>
<dbReference type="Pfam" id="PF01353">
    <property type="entry name" value="GFP"/>
    <property type="match status" value="1"/>
</dbReference>
<dbReference type="InterPro" id="IPR000786">
    <property type="entry name" value="Green_fluorescent_prot"/>
</dbReference>
<dbReference type="GO" id="GO:0006091">
    <property type="term" value="P:generation of precursor metabolites and energy"/>
    <property type="evidence" value="ECO:0007669"/>
    <property type="project" value="InterPro"/>
</dbReference>
<protein>
    <submittedName>
        <fullName evidence="5">Green fluorescent protein</fullName>
    </submittedName>
</protein>